<comment type="subcellular location">
    <subcellularLocation>
        <location evidence="1">Nucleus</location>
    </subcellularLocation>
</comment>
<evidence type="ECO:0000256" key="2">
    <source>
        <dbReference type="ARBA" id="ARBA00022723"/>
    </source>
</evidence>
<dbReference type="GO" id="GO:0008270">
    <property type="term" value="F:zinc ion binding"/>
    <property type="evidence" value="ECO:0007669"/>
    <property type="project" value="InterPro"/>
</dbReference>
<keyword evidence="2" id="KW-0479">Metal-binding</keyword>
<dbReference type="PANTHER" id="PTHR31001">
    <property type="entry name" value="UNCHARACTERIZED TRANSCRIPTIONAL REGULATORY PROTEIN"/>
    <property type="match status" value="1"/>
</dbReference>
<reference evidence="6" key="1">
    <citation type="submission" date="2023-06" db="EMBL/GenBank/DDBJ databases">
        <title>Conoideocrella luteorostrata (Hypocreales: Clavicipitaceae), a potential biocontrol fungus for elongate hemlock scale in United States Christmas tree production areas.</title>
        <authorList>
            <person name="Barrett H."/>
            <person name="Lovett B."/>
            <person name="Macias A.M."/>
            <person name="Stajich J.E."/>
            <person name="Kasson M.T."/>
        </authorList>
    </citation>
    <scope>NUCLEOTIDE SEQUENCE</scope>
    <source>
        <strain evidence="6">ARSEF 14590</strain>
    </source>
</reference>
<dbReference type="Proteomes" id="UP001251528">
    <property type="component" value="Unassembled WGS sequence"/>
</dbReference>
<dbReference type="GO" id="GO:0000981">
    <property type="term" value="F:DNA-binding transcription factor activity, RNA polymerase II-specific"/>
    <property type="evidence" value="ECO:0007669"/>
    <property type="project" value="InterPro"/>
</dbReference>
<dbReference type="Pfam" id="PF04082">
    <property type="entry name" value="Fungal_trans"/>
    <property type="match status" value="1"/>
</dbReference>
<organism evidence="6 7">
    <name type="scientific">Conoideocrella luteorostrata</name>
    <dbReference type="NCBI Taxonomy" id="1105319"/>
    <lineage>
        <taxon>Eukaryota</taxon>
        <taxon>Fungi</taxon>
        <taxon>Dikarya</taxon>
        <taxon>Ascomycota</taxon>
        <taxon>Pezizomycotina</taxon>
        <taxon>Sordariomycetes</taxon>
        <taxon>Hypocreomycetidae</taxon>
        <taxon>Hypocreales</taxon>
        <taxon>Clavicipitaceae</taxon>
        <taxon>Conoideocrella</taxon>
    </lineage>
</organism>
<dbReference type="Gene3D" id="4.10.240.10">
    <property type="entry name" value="Zn(2)-C6 fungal-type DNA-binding domain"/>
    <property type="match status" value="1"/>
</dbReference>
<evidence type="ECO:0000256" key="3">
    <source>
        <dbReference type="ARBA" id="ARBA00023242"/>
    </source>
</evidence>
<dbReference type="GO" id="GO:0003677">
    <property type="term" value="F:DNA binding"/>
    <property type="evidence" value="ECO:0007669"/>
    <property type="project" value="InterPro"/>
</dbReference>
<keyword evidence="3" id="KW-0539">Nucleus</keyword>
<dbReference type="InterPro" id="IPR036864">
    <property type="entry name" value="Zn2-C6_fun-type_DNA-bd_sf"/>
</dbReference>
<dbReference type="InterPro" id="IPR050613">
    <property type="entry name" value="Sec_Metabolite_Reg"/>
</dbReference>
<gene>
    <name evidence="6" type="ORF">QQS21_003326</name>
</gene>
<sequence length="696" mass="78664">MHSSLESGLQSYSCFKCRQRKVKCDRNSPCSNCIKAGQHCSFVPPVRGKRKRTKPPRENLHAKLARYEALLKSYGASVDPAPTSDGSDDDTPSHPEHDAEFDASPQERRSKGTDINHTNISKHTKGKLVMNDGSSRYYESPLWSNLGNAFQHSEVEGTSDQLMNESDAEDDEALFGTDGGLPAGSIAFLHVLPHFLPRLKDIYIDRVDATVKILHLPAFWTALSQGLQQPEKITKSLEALIFSFYLSVISTLDETESRDLFKSSKSDAFCQYRSATRRALMNARLFSTSSLMTLQAFAMFMICVRNHYPCETLYILSGIAVRLARKMGLHRDGVGLGLSPFETEMRRRLWWHIVLVDFRVADVLGIQPSLDLFSADSKNPLNVNDEDLDPNMTEPPEECKGITSITLCLIRCEIVDLLKMFSNSYSAAMRWETLSNPDIPVAKKDDIISQIEDRLERKYIRYCDPSITLHTCVSIVIRSSICKMNLYAHNPRRFANSPTIPSDKERNIVFTNATKLLSYAIMMHGGVPGLEKCRWKIGNTYIWNVMLYVLIEVRHRRTGPEVEQAWELMGQVFKRFPQVSEKPPGAISATFSKWMLEVWADYVAAMADEGVEPSTPDYIQDLSNYHGNIHDSADRTAPNTQGVAGNKKIQRGLSTGDTEYIEPTQFYDFSDLMGFEIDPDEWLQWEQLLADQGAFT</sequence>
<proteinExistence type="predicted"/>
<dbReference type="GO" id="GO:0005634">
    <property type="term" value="C:nucleus"/>
    <property type="evidence" value="ECO:0007669"/>
    <property type="project" value="UniProtKB-SubCell"/>
</dbReference>
<feature type="domain" description="Zn(2)-C6 fungal-type" evidence="5">
    <location>
        <begin position="13"/>
        <end position="42"/>
    </location>
</feature>
<dbReference type="InterPro" id="IPR001138">
    <property type="entry name" value="Zn2Cys6_DnaBD"/>
</dbReference>
<dbReference type="PROSITE" id="PS00463">
    <property type="entry name" value="ZN2_CY6_FUNGAL_1"/>
    <property type="match status" value="1"/>
</dbReference>
<accession>A0AAJ0CUF7</accession>
<name>A0AAJ0CUF7_9HYPO</name>
<evidence type="ECO:0000256" key="1">
    <source>
        <dbReference type="ARBA" id="ARBA00004123"/>
    </source>
</evidence>
<dbReference type="SUPFAM" id="SSF57701">
    <property type="entry name" value="Zn2/Cys6 DNA-binding domain"/>
    <property type="match status" value="1"/>
</dbReference>
<dbReference type="Pfam" id="PF00172">
    <property type="entry name" value="Zn_clus"/>
    <property type="match status" value="1"/>
</dbReference>
<dbReference type="EMBL" id="JASWJB010000043">
    <property type="protein sequence ID" value="KAK2606278.1"/>
    <property type="molecule type" value="Genomic_DNA"/>
</dbReference>
<keyword evidence="7" id="KW-1185">Reference proteome</keyword>
<dbReference type="CDD" id="cd00067">
    <property type="entry name" value="GAL4"/>
    <property type="match status" value="1"/>
</dbReference>
<comment type="caution">
    <text evidence="6">The sequence shown here is derived from an EMBL/GenBank/DDBJ whole genome shotgun (WGS) entry which is preliminary data.</text>
</comment>
<dbReference type="SMART" id="SM00906">
    <property type="entry name" value="Fungal_trans"/>
    <property type="match status" value="1"/>
</dbReference>
<dbReference type="SMART" id="SM00066">
    <property type="entry name" value="GAL4"/>
    <property type="match status" value="1"/>
</dbReference>
<evidence type="ECO:0000256" key="4">
    <source>
        <dbReference type="SAM" id="MobiDB-lite"/>
    </source>
</evidence>
<dbReference type="PROSITE" id="PS50048">
    <property type="entry name" value="ZN2_CY6_FUNGAL_2"/>
    <property type="match status" value="1"/>
</dbReference>
<evidence type="ECO:0000313" key="6">
    <source>
        <dbReference type="EMBL" id="KAK2606278.1"/>
    </source>
</evidence>
<protein>
    <recommendedName>
        <fullName evidence="5">Zn(2)-C6 fungal-type domain-containing protein</fullName>
    </recommendedName>
</protein>
<feature type="compositionally biased region" description="Basic and acidic residues" evidence="4">
    <location>
        <begin position="91"/>
        <end position="114"/>
    </location>
</feature>
<evidence type="ECO:0000259" key="5">
    <source>
        <dbReference type="PROSITE" id="PS50048"/>
    </source>
</evidence>
<dbReference type="AlphaFoldDB" id="A0AAJ0CUF7"/>
<dbReference type="GO" id="GO:0006351">
    <property type="term" value="P:DNA-templated transcription"/>
    <property type="evidence" value="ECO:0007669"/>
    <property type="project" value="InterPro"/>
</dbReference>
<dbReference type="InterPro" id="IPR007219">
    <property type="entry name" value="XnlR_reg_dom"/>
</dbReference>
<dbReference type="PANTHER" id="PTHR31001:SF85">
    <property type="entry name" value="ZN(II)2CYS6 TRANSCRIPTION FACTOR (EUROFUNG)"/>
    <property type="match status" value="1"/>
</dbReference>
<feature type="region of interest" description="Disordered" evidence="4">
    <location>
        <begin position="76"/>
        <end position="125"/>
    </location>
</feature>
<dbReference type="CDD" id="cd12148">
    <property type="entry name" value="fungal_TF_MHR"/>
    <property type="match status" value="1"/>
</dbReference>
<evidence type="ECO:0000313" key="7">
    <source>
        <dbReference type="Proteomes" id="UP001251528"/>
    </source>
</evidence>